<accession>A0A9E7CR54</accession>
<dbReference type="OrthoDB" id="2902148at2"/>
<evidence type="ECO:0000313" key="1">
    <source>
        <dbReference type="EMBL" id="UNO49224.1"/>
    </source>
</evidence>
<dbReference type="STRING" id="1356854.N007_00210"/>
<sequence>MNKPVYAIIGVKNEALSIENVLRQLWRSKVAGAMVICNGCTDESYERTQAIARTSPYPICATSIPSPLGHDVARAIGTYGVLRRLAVGAEALCLYIDGDWSGAFGPALHDFIAFGIERDADVLSLSRTCLVDDAMLAAATCWQQALALQQAVPVDALPFMVPMLVHTRLFQQLSPLLLAHPGVFVARCATSQSLSWHTFDAWDNRLTGHRSRNRQHAQAMRARITLDGQTAHAILSGRRCKNTPPPSGIPPRNFAALLNCAAQARWTLPRTR</sequence>
<dbReference type="RefSeq" id="WP_021294657.1">
    <property type="nucleotide sequence ID" value="NZ_AURB01000001.1"/>
</dbReference>
<dbReference type="eggNOG" id="COG1216">
    <property type="taxonomic scope" value="Bacteria"/>
</dbReference>
<keyword evidence="2" id="KW-1185">Reference proteome</keyword>
<accession>T0DP97</accession>
<proteinExistence type="predicted"/>
<organism evidence="1 2">
    <name type="scientific">Alicyclobacillus acidoterrestris (strain ATCC 49025 / DSM 3922 / CIP 106132 / NCIMB 13137 / GD3B)</name>
    <dbReference type="NCBI Taxonomy" id="1356854"/>
    <lineage>
        <taxon>Bacteria</taxon>
        <taxon>Bacillati</taxon>
        <taxon>Bacillota</taxon>
        <taxon>Bacilli</taxon>
        <taxon>Bacillales</taxon>
        <taxon>Alicyclobacillaceae</taxon>
        <taxon>Alicyclobacillus</taxon>
    </lineage>
</organism>
<dbReference type="EMBL" id="CP080467">
    <property type="protein sequence ID" value="UNO49224.1"/>
    <property type="molecule type" value="Genomic_DNA"/>
</dbReference>
<dbReference type="Proteomes" id="UP000829401">
    <property type="component" value="Chromosome"/>
</dbReference>
<name>T0DP97_ALIAG</name>
<gene>
    <name evidence="1" type="ORF">K1I37_01290</name>
</gene>
<dbReference type="KEGG" id="aaco:K1I37_01290"/>
<evidence type="ECO:0000313" key="2">
    <source>
        <dbReference type="Proteomes" id="UP000829401"/>
    </source>
</evidence>
<protein>
    <submittedName>
        <fullName evidence="1">Uncharacterized protein</fullName>
    </submittedName>
</protein>
<dbReference type="AlphaFoldDB" id="T0DP97"/>
<reference evidence="2" key="1">
    <citation type="journal article" date="2022" name="G3 (Bethesda)">
        <title>Unveiling the complete genome sequence of Alicyclobacillus acidoterrestris DSM 3922T, a taint-producing strain.</title>
        <authorList>
            <person name="Leonardo I.C."/>
            <person name="Barreto Crespo M.T."/>
            <person name="Gaspar F.B."/>
        </authorList>
    </citation>
    <scope>NUCLEOTIDE SEQUENCE [LARGE SCALE GENOMIC DNA]</scope>
    <source>
        <strain evidence="2">DSM 3922</strain>
    </source>
</reference>